<keyword evidence="12" id="KW-0175">Coiled coil</keyword>
<dbReference type="GO" id="GO:0016020">
    <property type="term" value="C:membrane"/>
    <property type="evidence" value="ECO:0007669"/>
    <property type="project" value="UniProtKB-SubCell"/>
</dbReference>
<evidence type="ECO:0000256" key="10">
    <source>
        <dbReference type="ARBA" id="ARBA00023136"/>
    </source>
</evidence>
<evidence type="ECO:0000256" key="3">
    <source>
        <dbReference type="ARBA" id="ARBA00022516"/>
    </source>
</evidence>
<comment type="subcellular location">
    <subcellularLocation>
        <location evidence="1">Membrane</location>
        <topology evidence="1">Multi-pass membrane protein</topology>
    </subcellularLocation>
</comment>
<dbReference type="InterPro" id="IPR005804">
    <property type="entry name" value="FA_desaturase_dom"/>
</dbReference>
<dbReference type="KEGG" id="psti:SOO65_17965"/>
<reference evidence="15 16" key="1">
    <citation type="submission" date="2023-11" db="EMBL/GenBank/DDBJ databases">
        <title>Peredibacter starrii A3.12.</title>
        <authorList>
            <person name="Mitchell R.J."/>
        </authorList>
    </citation>
    <scope>NUCLEOTIDE SEQUENCE [LARGE SCALE GENOMIC DNA]</scope>
    <source>
        <strain evidence="15 16">A3.12</strain>
    </source>
</reference>
<dbReference type="PANTHER" id="PTHR11351">
    <property type="entry name" value="ACYL-COA DESATURASE"/>
    <property type="match status" value="1"/>
</dbReference>
<feature type="transmembrane region" description="Helical" evidence="13">
    <location>
        <begin position="12"/>
        <end position="36"/>
    </location>
</feature>
<keyword evidence="7 15" id="KW-0560">Oxidoreductase</keyword>
<evidence type="ECO:0000256" key="9">
    <source>
        <dbReference type="ARBA" id="ARBA00023098"/>
    </source>
</evidence>
<dbReference type="RefSeq" id="WP_321393635.1">
    <property type="nucleotide sequence ID" value="NZ_CP139487.1"/>
</dbReference>
<protein>
    <submittedName>
        <fullName evidence="15">Fatty acid desaturase</fullName>
        <ecNumber evidence="15">1.14.19.-</ecNumber>
    </submittedName>
</protein>
<evidence type="ECO:0000256" key="7">
    <source>
        <dbReference type="ARBA" id="ARBA00023002"/>
    </source>
</evidence>
<dbReference type="CDD" id="cd03505">
    <property type="entry name" value="Delta9-FADS-like"/>
    <property type="match status" value="1"/>
</dbReference>
<evidence type="ECO:0000256" key="1">
    <source>
        <dbReference type="ARBA" id="ARBA00004141"/>
    </source>
</evidence>
<dbReference type="PANTHER" id="PTHR11351:SF31">
    <property type="entry name" value="DESATURASE 1, ISOFORM A-RELATED"/>
    <property type="match status" value="1"/>
</dbReference>
<dbReference type="GO" id="GO:0006633">
    <property type="term" value="P:fatty acid biosynthetic process"/>
    <property type="evidence" value="ECO:0007669"/>
    <property type="project" value="UniProtKB-KW"/>
</dbReference>
<keyword evidence="11" id="KW-0275">Fatty acid biosynthesis</keyword>
<keyword evidence="16" id="KW-1185">Reference proteome</keyword>
<proteinExistence type="inferred from homology"/>
<comment type="similarity">
    <text evidence="2">Belongs to the fatty acid desaturase type 2 family.</text>
</comment>
<feature type="transmembrane region" description="Helical" evidence="13">
    <location>
        <begin position="42"/>
        <end position="62"/>
    </location>
</feature>
<feature type="domain" description="Fatty acid desaturase" evidence="14">
    <location>
        <begin position="46"/>
        <end position="257"/>
    </location>
</feature>
<keyword evidence="4 13" id="KW-0812">Transmembrane</keyword>
<dbReference type="PRINTS" id="PR00075">
    <property type="entry name" value="FACDDSATRASE"/>
</dbReference>
<evidence type="ECO:0000256" key="12">
    <source>
        <dbReference type="SAM" id="Coils"/>
    </source>
</evidence>
<keyword evidence="3" id="KW-0444">Lipid biosynthesis</keyword>
<sequence length="374" mass="43160">MKKLGYSFKELDLFNLIFITSIPVIGIVLLILHIWLEGLNPYLLIPAAVMYILTGFSITGGYHRLFAHRSYQANPLIKLFYLLFGAAAGENSVLKWATDHRIHHQNVDTDGDPYDINQGFFYAHVGWIIRNQNLSNANYPKDLTNDKLVMWQDRNLLSITVLVNVIPCLIMGYLTGSWIGSFAIVGFLRVAGVQHATFFINSLCHMLGKRPYDDTQTARDSFFLALLTFGEGYHNFHHTFQLDYRNGIRWYQWDPTKWAVNLMSRVGLATNLKRTSELSILKAKMNVLANKYNHSHDHKMTLEELSLQVQVALKKLDDLKKEYRLKKEQKAAEFHLQMEELKARIQQAKAEFQELYAQWEMGLLSMQMATNHAT</sequence>
<evidence type="ECO:0000256" key="13">
    <source>
        <dbReference type="SAM" id="Phobius"/>
    </source>
</evidence>
<keyword evidence="6 13" id="KW-1133">Transmembrane helix</keyword>
<evidence type="ECO:0000259" key="14">
    <source>
        <dbReference type="Pfam" id="PF00487"/>
    </source>
</evidence>
<feature type="transmembrane region" description="Helical" evidence="13">
    <location>
        <begin position="156"/>
        <end position="174"/>
    </location>
</feature>
<dbReference type="GO" id="GO:0016717">
    <property type="term" value="F:oxidoreductase activity, acting on paired donors, with oxidation of a pair of donors resulting in the reduction of molecular oxygen to two molecules of water"/>
    <property type="evidence" value="ECO:0007669"/>
    <property type="project" value="InterPro"/>
</dbReference>
<evidence type="ECO:0000256" key="6">
    <source>
        <dbReference type="ARBA" id="ARBA00022989"/>
    </source>
</evidence>
<dbReference type="Pfam" id="PF00487">
    <property type="entry name" value="FA_desaturase"/>
    <property type="match status" value="1"/>
</dbReference>
<feature type="coiled-coil region" evidence="12">
    <location>
        <begin position="302"/>
        <end position="358"/>
    </location>
</feature>
<dbReference type="InterPro" id="IPR015876">
    <property type="entry name" value="Acyl-CoA_DS"/>
</dbReference>
<accession>A0AAX4HN23</accession>
<evidence type="ECO:0000256" key="8">
    <source>
        <dbReference type="ARBA" id="ARBA00023004"/>
    </source>
</evidence>
<evidence type="ECO:0000256" key="2">
    <source>
        <dbReference type="ARBA" id="ARBA00008749"/>
    </source>
</evidence>
<dbReference type="Proteomes" id="UP001324634">
    <property type="component" value="Chromosome"/>
</dbReference>
<gene>
    <name evidence="15" type="ORF">SOO65_17965</name>
</gene>
<name>A0AAX4HN23_9BACT</name>
<evidence type="ECO:0000256" key="11">
    <source>
        <dbReference type="ARBA" id="ARBA00023160"/>
    </source>
</evidence>
<dbReference type="AlphaFoldDB" id="A0AAX4HN23"/>
<keyword evidence="10 13" id="KW-0472">Membrane</keyword>
<keyword evidence="8" id="KW-0408">Iron</keyword>
<dbReference type="EC" id="1.14.19.-" evidence="15"/>
<keyword evidence="9" id="KW-0443">Lipid metabolism</keyword>
<keyword evidence="5" id="KW-0276">Fatty acid metabolism</keyword>
<organism evidence="15 16">
    <name type="scientific">Peredibacter starrii</name>
    <dbReference type="NCBI Taxonomy" id="28202"/>
    <lineage>
        <taxon>Bacteria</taxon>
        <taxon>Pseudomonadati</taxon>
        <taxon>Bdellovibrionota</taxon>
        <taxon>Bacteriovoracia</taxon>
        <taxon>Bacteriovoracales</taxon>
        <taxon>Bacteriovoracaceae</taxon>
        <taxon>Peredibacter</taxon>
    </lineage>
</organism>
<dbReference type="EMBL" id="CP139487">
    <property type="protein sequence ID" value="WPU64583.1"/>
    <property type="molecule type" value="Genomic_DNA"/>
</dbReference>
<evidence type="ECO:0000313" key="16">
    <source>
        <dbReference type="Proteomes" id="UP001324634"/>
    </source>
</evidence>
<evidence type="ECO:0000256" key="4">
    <source>
        <dbReference type="ARBA" id="ARBA00022692"/>
    </source>
</evidence>
<evidence type="ECO:0000313" key="15">
    <source>
        <dbReference type="EMBL" id="WPU64583.1"/>
    </source>
</evidence>
<evidence type="ECO:0000256" key="5">
    <source>
        <dbReference type="ARBA" id="ARBA00022832"/>
    </source>
</evidence>